<evidence type="ECO:0000313" key="16">
    <source>
        <dbReference type="EMBL" id="CAD6343670.1"/>
    </source>
</evidence>
<dbReference type="Pfam" id="PF01370">
    <property type="entry name" value="Epimerase"/>
    <property type="match status" value="1"/>
</dbReference>
<dbReference type="OrthoDB" id="6509975at2759"/>
<dbReference type="AlphaFoldDB" id="A0A811SSW8"/>
<dbReference type="Gene3D" id="3.40.50.720">
    <property type="entry name" value="NAD(P)-binding Rossmann-like Domain"/>
    <property type="match status" value="1"/>
</dbReference>
<dbReference type="EMBL" id="CAJGYO010000819">
    <property type="protein sequence ID" value="CAD6343670.1"/>
    <property type="molecule type" value="Genomic_DNA"/>
</dbReference>
<dbReference type="InterPro" id="IPR001509">
    <property type="entry name" value="Epimerase_deHydtase"/>
</dbReference>
<dbReference type="SUPFAM" id="SSF53254">
    <property type="entry name" value="Phosphoglycerate mutase-like"/>
    <property type="match status" value="1"/>
</dbReference>
<dbReference type="PROSITE" id="PS00616">
    <property type="entry name" value="HIS_ACID_PHOSPHAT_1"/>
    <property type="match status" value="1"/>
</dbReference>
<name>A0A811SSW8_9POAL</name>
<accession>A0A811SSW8</accession>
<dbReference type="PANTHER" id="PTHR20963">
    <property type="entry name" value="MULTIPLE INOSITOL POLYPHOSPHATE PHOSPHATASE-RELATED"/>
    <property type="match status" value="1"/>
</dbReference>
<dbReference type="InterPro" id="IPR033379">
    <property type="entry name" value="Acid_Pase_AS"/>
</dbReference>
<feature type="domain" description="NAD-dependent epimerase/dehydratase" evidence="15">
    <location>
        <begin position="543"/>
        <end position="785"/>
    </location>
</feature>
<dbReference type="GO" id="GO:0034417">
    <property type="term" value="F:bisphosphoglycerate 3-phosphatase activity"/>
    <property type="evidence" value="ECO:0007669"/>
    <property type="project" value="UniProtKB-EC"/>
</dbReference>
<dbReference type="GO" id="GO:0003993">
    <property type="term" value="F:acid phosphatase activity"/>
    <property type="evidence" value="ECO:0007669"/>
    <property type="project" value="TreeGrafter"/>
</dbReference>
<dbReference type="PANTHER" id="PTHR20963:SF8">
    <property type="entry name" value="MULTIPLE INOSITOL POLYPHOSPHATE PHOSPHATASE 1"/>
    <property type="match status" value="1"/>
</dbReference>
<evidence type="ECO:0000256" key="12">
    <source>
        <dbReference type="ARBA" id="ARBA00043691"/>
    </source>
</evidence>
<evidence type="ECO:0000256" key="11">
    <source>
        <dbReference type="ARBA" id="ARBA00043671"/>
    </source>
</evidence>
<evidence type="ECO:0000256" key="13">
    <source>
        <dbReference type="ARBA" id="ARBA00043832"/>
    </source>
</evidence>
<sequence>MGMAAPRAPLPLPKLLLLVVAALLAAAPLLREAGADEFDVRRHLSTVTRYDVARESSSVISMPSVPDGCRVIHLNLVARHGTRAPTKKRIKELDRLAVRLEALMKEANQGLDSDSLKKIPSWIKGWESRWKGRTKGGELISEGEEELYNLATRVRERFQDLLDDEYHPDVYSIRATQVPRASASAVAFGLGLLSGKGKLGQGKNRAFSVLSESRASDICLRFFDSCETYKAYRKRKEPDVEKQKAPILDHVTAAVANRYHLKFTTQDVSSLWFLCKQEASLLNITNQACGLFNEAEVRFLEWTDDLEGFVLKGYGESINYRMGLPLLKDVVQSMEEAIIAREENRPDGTYEKARLRFAHAETVVPFSCLLGLFLEGPDFEKIQREEALDLPLCRPRGKTGKAVLLRLLLGCGNKDFCPFEEFKEKIVKPHLKHDYNMICKIKSPAASEEAASFPSRVSSFFLGLFSQRGHRAVGAEGVKTELCTVPFTTLLQVCKAVMSVRACEAESDFSMEKSKRDFERRVVPTASLEIEMASGEEGKGETVLVTGASGFIGSTLVRGLLGRGYNVRAGVLNPDDRAETDHLLSLAAGAGDGRLGFFRCDLLDGAALLDAARGCSGVFHLASPCTVDPVKDPQNQLMVPAVEGTLNVLRAAKDAGGVRRVVITSSISAIVPSPGWPAGEVRDERCWTDIDYCEKNGVWYPASKTLAEKAAWKFAEEKGLDVVVVNPGTVLGPMIPPAINASMAMFCRLLEGCTEEYADFFMGPVHVEDVAMAHILVFENPSASGRHMCVQSICHWSDFAAKVAELYPNYKVPKLPKDTQPGLVREEVGSKKLIALGLQVTPMEKIIRDAVESLKSRGHVS</sequence>
<comment type="subcellular location">
    <subcellularLocation>
        <location evidence="1">Membrane</location>
    </subcellularLocation>
</comment>
<evidence type="ECO:0000256" key="1">
    <source>
        <dbReference type="ARBA" id="ARBA00004370"/>
    </source>
</evidence>
<dbReference type="FunFam" id="3.40.50.720:FF:000219">
    <property type="entry name" value="Cinnamoyl-CoA reductase 1"/>
    <property type="match status" value="1"/>
</dbReference>
<dbReference type="EC" id="3.1.3.62" evidence="4"/>
<evidence type="ECO:0000313" key="17">
    <source>
        <dbReference type="Proteomes" id="UP000604825"/>
    </source>
</evidence>
<reference evidence="16" key="1">
    <citation type="submission" date="2020-10" db="EMBL/GenBank/DDBJ databases">
        <authorList>
            <person name="Han B."/>
            <person name="Lu T."/>
            <person name="Zhao Q."/>
            <person name="Huang X."/>
            <person name="Zhao Y."/>
        </authorList>
    </citation>
    <scope>NUCLEOTIDE SEQUENCE</scope>
</reference>
<gene>
    <name evidence="16" type="ORF">NCGR_LOCUS67768</name>
</gene>
<dbReference type="Pfam" id="PF00328">
    <property type="entry name" value="His_Phos_2"/>
    <property type="match status" value="1"/>
</dbReference>
<evidence type="ECO:0000256" key="9">
    <source>
        <dbReference type="ARBA" id="ARBA00031642"/>
    </source>
</evidence>
<keyword evidence="7" id="KW-0378">Hydrolase</keyword>
<evidence type="ECO:0000256" key="14">
    <source>
        <dbReference type="SAM" id="SignalP"/>
    </source>
</evidence>
<feature type="signal peptide" evidence="14">
    <location>
        <begin position="1"/>
        <end position="35"/>
    </location>
</feature>
<dbReference type="FunFam" id="3.40.50.1240:FF:000017">
    <property type="entry name" value="Histidine acid phosphatase family protein"/>
    <property type="match status" value="1"/>
</dbReference>
<proteinExistence type="inferred from homology"/>
<evidence type="ECO:0000256" key="4">
    <source>
        <dbReference type="ARBA" id="ARBA00013040"/>
    </source>
</evidence>
<dbReference type="CDD" id="cd08958">
    <property type="entry name" value="FR_SDR_e"/>
    <property type="match status" value="1"/>
</dbReference>
<evidence type="ECO:0000256" key="6">
    <source>
        <dbReference type="ARBA" id="ARBA00022729"/>
    </source>
</evidence>
<dbReference type="Proteomes" id="UP000604825">
    <property type="component" value="Unassembled WGS sequence"/>
</dbReference>
<comment type="similarity">
    <text evidence="2">Belongs to the histidine acid phosphatase family. MINPP1 subfamily.</text>
</comment>
<evidence type="ECO:0000259" key="15">
    <source>
        <dbReference type="Pfam" id="PF01370"/>
    </source>
</evidence>
<evidence type="ECO:0000256" key="8">
    <source>
        <dbReference type="ARBA" id="ARBA00023136"/>
    </source>
</evidence>
<protein>
    <recommendedName>
        <fullName evidence="5">Multiple inositol polyphosphate phosphatase 1</fullName>
        <ecNumber evidence="4">3.1.3.62</ecNumber>
        <ecNumber evidence="3">3.1.3.80</ecNumber>
    </recommendedName>
    <alternativeName>
        <fullName evidence="9">2,3-bisphosphoglycerate 3-phosphatase</fullName>
    </alternativeName>
</protein>
<evidence type="ECO:0000256" key="10">
    <source>
        <dbReference type="ARBA" id="ARBA00043668"/>
    </source>
</evidence>
<dbReference type="InterPro" id="IPR029033">
    <property type="entry name" value="His_PPase_superfam"/>
</dbReference>
<feature type="chain" id="PRO_5032442624" description="Multiple inositol polyphosphate phosphatase 1" evidence="14">
    <location>
        <begin position="36"/>
        <end position="861"/>
    </location>
</feature>
<keyword evidence="6 14" id="KW-0732">Signal</keyword>
<dbReference type="EC" id="3.1.3.80" evidence="3"/>
<comment type="catalytic activity">
    <reaction evidence="10">
        <text>1D-myo-inositol 1,2,5,6-tetrakisphosphate + H2O = 1D-myo-inositol 1,2,6-trisphosphate + phosphate</text>
        <dbReference type="Rhea" id="RHEA:77119"/>
        <dbReference type="ChEBI" id="CHEBI:15377"/>
        <dbReference type="ChEBI" id="CHEBI:43474"/>
        <dbReference type="ChEBI" id="CHEBI:195535"/>
        <dbReference type="ChEBI" id="CHEBI:195537"/>
        <dbReference type="EC" id="3.1.3.62"/>
    </reaction>
    <physiologicalReaction direction="left-to-right" evidence="10">
        <dbReference type="Rhea" id="RHEA:77120"/>
    </physiologicalReaction>
</comment>
<comment type="catalytic activity">
    <reaction evidence="12">
        <text>1D-myo-inositol hexakisphosphate + H2O = 1D-myo-inositol 1,2,4,5,6-pentakisphosphate + phosphate</text>
        <dbReference type="Rhea" id="RHEA:16989"/>
        <dbReference type="ChEBI" id="CHEBI:15377"/>
        <dbReference type="ChEBI" id="CHEBI:43474"/>
        <dbReference type="ChEBI" id="CHEBI:57798"/>
        <dbReference type="ChEBI" id="CHEBI:58130"/>
        <dbReference type="EC" id="3.1.3.62"/>
    </reaction>
    <physiologicalReaction direction="left-to-right" evidence="12">
        <dbReference type="Rhea" id="RHEA:16990"/>
    </physiologicalReaction>
</comment>
<comment type="catalytic activity">
    <reaction evidence="13">
        <text>(2R)-2,3-bisphosphoglycerate + H2O = (2R)-2-phosphoglycerate + phosphate</text>
        <dbReference type="Rhea" id="RHEA:27381"/>
        <dbReference type="ChEBI" id="CHEBI:15377"/>
        <dbReference type="ChEBI" id="CHEBI:43474"/>
        <dbReference type="ChEBI" id="CHEBI:58248"/>
        <dbReference type="ChEBI" id="CHEBI:58289"/>
        <dbReference type="EC" id="3.1.3.80"/>
    </reaction>
    <physiologicalReaction direction="left-to-right" evidence="13">
        <dbReference type="Rhea" id="RHEA:27382"/>
    </physiologicalReaction>
</comment>
<evidence type="ECO:0000256" key="5">
    <source>
        <dbReference type="ARBA" id="ARBA00018097"/>
    </source>
</evidence>
<dbReference type="InterPro" id="IPR000560">
    <property type="entry name" value="His_Pase_clade-2"/>
</dbReference>
<evidence type="ECO:0000256" key="2">
    <source>
        <dbReference type="ARBA" id="ARBA00008422"/>
    </source>
</evidence>
<comment type="caution">
    <text evidence="16">The sequence shown here is derived from an EMBL/GenBank/DDBJ whole genome shotgun (WGS) entry which is preliminary data.</text>
</comment>
<organism evidence="16 17">
    <name type="scientific">Miscanthus lutarioriparius</name>
    <dbReference type="NCBI Taxonomy" id="422564"/>
    <lineage>
        <taxon>Eukaryota</taxon>
        <taxon>Viridiplantae</taxon>
        <taxon>Streptophyta</taxon>
        <taxon>Embryophyta</taxon>
        <taxon>Tracheophyta</taxon>
        <taxon>Spermatophyta</taxon>
        <taxon>Magnoliopsida</taxon>
        <taxon>Liliopsida</taxon>
        <taxon>Poales</taxon>
        <taxon>Poaceae</taxon>
        <taxon>PACMAD clade</taxon>
        <taxon>Panicoideae</taxon>
        <taxon>Andropogonodae</taxon>
        <taxon>Andropogoneae</taxon>
        <taxon>Saccharinae</taxon>
        <taxon>Miscanthus</taxon>
    </lineage>
</organism>
<dbReference type="Gene3D" id="3.40.50.1240">
    <property type="entry name" value="Phosphoglycerate mutase-like"/>
    <property type="match status" value="1"/>
</dbReference>
<keyword evidence="8" id="KW-0472">Membrane</keyword>
<dbReference type="CDD" id="cd07061">
    <property type="entry name" value="HP_HAP_like"/>
    <property type="match status" value="1"/>
</dbReference>
<dbReference type="SUPFAM" id="SSF51735">
    <property type="entry name" value="NAD(P)-binding Rossmann-fold domains"/>
    <property type="match status" value="1"/>
</dbReference>
<evidence type="ECO:0000256" key="3">
    <source>
        <dbReference type="ARBA" id="ARBA00012976"/>
    </source>
</evidence>
<dbReference type="GO" id="GO:0016020">
    <property type="term" value="C:membrane"/>
    <property type="evidence" value="ECO:0007669"/>
    <property type="project" value="UniProtKB-SubCell"/>
</dbReference>
<dbReference type="InterPro" id="IPR036291">
    <property type="entry name" value="NAD(P)-bd_dom_sf"/>
</dbReference>
<comment type="catalytic activity">
    <reaction evidence="11">
        <text>1D-myo-inositol 1,2,4,5,6-pentakisphosphate + H2O = 1D-myo-inositol 1,2,5,6-tetrakisphosphate + phosphate</text>
        <dbReference type="Rhea" id="RHEA:77115"/>
        <dbReference type="ChEBI" id="CHEBI:15377"/>
        <dbReference type="ChEBI" id="CHEBI:43474"/>
        <dbReference type="ChEBI" id="CHEBI:57798"/>
        <dbReference type="ChEBI" id="CHEBI:195535"/>
        <dbReference type="EC" id="3.1.3.62"/>
    </reaction>
    <physiologicalReaction direction="left-to-right" evidence="11">
        <dbReference type="Rhea" id="RHEA:77116"/>
    </physiologicalReaction>
</comment>
<evidence type="ECO:0000256" key="7">
    <source>
        <dbReference type="ARBA" id="ARBA00022801"/>
    </source>
</evidence>
<dbReference type="GO" id="GO:0052745">
    <property type="term" value="F:inositol phosphate phosphatase activity"/>
    <property type="evidence" value="ECO:0007669"/>
    <property type="project" value="TreeGrafter"/>
</dbReference>
<keyword evidence="17" id="KW-1185">Reference proteome</keyword>